<organism evidence="6 7">
    <name type="scientific">Sinocyclocheilus anshuiensis</name>
    <dbReference type="NCBI Taxonomy" id="1608454"/>
    <lineage>
        <taxon>Eukaryota</taxon>
        <taxon>Metazoa</taxon>
        <taxon>Chordata</taxon>
        <taxon>Craniata</taxon>
        <taxon>Vertebrata</taxon>
        <taxon>Euteleostomi</taxon>
        <taxon>Actinopterygii</taxon>
        <taxon>Neopterygii</taxon>
        <taxon>Teleostei</taxon>
        <taxon>Ostariophysi</taxon>
        <taxon>Cypriniformes</taxon>
        <taxon>Cyprinidae</taxon>
        <taxon>Cyprininae</taxon>
        <taxon>Sinocyclocheilus</taxon>
    </lineage>
</organism>
<dbReference type="Pfam" id="PF13934">
    <property type="entry name" value="ELYS"/>
    <property type="match status" value="1"/>
</dbReference>
<accession>A0A671M9I7</accession>
<dbReference type="PANTHER" id="PTHR21583">
    <property type="entry name" value="ELYS PROTEIN"/>
    <property type="match status" value="1"/>
</dbReference>
<evidence type="ECO:0000256" key="3">
    <source>
        <dbReference type="SAM" id="MobiDB-lite"/>
    </source>
</evidence>
<feature type="compositionally biased region" description="Basic residues" evidence="3">
    <location>
        <begin position="1321"/>
        <end position="1330"/>
    </location>
</feature>
<dbReference type="InterPro" id="IPR025151">
    <property type="entry name" value="ELYS_dom"/>
</dbReference>
<feature type="region of interest" description="Disordered" evidence="3">
    <location>
        <begin position="1083"/>
        <end position="1108"/>
    </location>
</feature>
<gene>
    <name evidence="6" type="primary">LOC107693160</name>
</gene>
<evidence type="ECO:0000256" key="2">
    <source>
        <dbReference type="ARBA" id="ARBA00023242"/>
    </source>
</evidence>
<comment type="subcellular location">
    <subcellularLocation>
        <location evidence="1">Nucleus</location>
    </subcellularLocation>
</comment>
<feature type="compositionally biased region" description="Basic and acidic residues" evidence="3">
    <location>
        <begin position="1286"/>
        <end position="1296"/>
    </location>
</feature>
<feature type="region of interest" description="Disordered" evidence="3">
    <location>
        <begin position="1224"/>
        <end position="1435"/>
    </location>
</feature>
<evidence type="ECO:0000313" key="7">
    <source>
        <dbReference type="Proteomes" id="UP000472260"/>
    </source>
</evidence>
<evidence type="ECO:0000259" key="4">
    <source>
        <dbReference type="Pfam" id="PF13934"/>
    </source>
</evidence>
<feature type="domain" description="ELYS beta-propeller" evidence="5">
    <location>
        <begin position="1"/>
        <end position="489"/>
    </location>
</feature>
<keyword evidence="2" id="KW-0539">Nucleus</keyword>
<evidence type="ECO:0000313" key="6">
    <source>
        <dbReference type="Ensembl" id="ENSSANP00000029835.1"/>
    </source>
</evidence>
<name>A0A671M9I7_9TELE</name>
<feature type="compositionally biased region" description="Acidic residues" evidence="3">
    <location>
        <begin position="1334"/>
        <end position="1352"/>
    </location>
</feature>
<keyword evidence="7" id="KW-1185">Reference proteome</keyword>
<feature type="compositionally biased region" description="Polar residues" evidence="3">
    <location>
        <begin position="1151"/>
        <end position="1165"/>
    </location>
</feature>
<dbReference type="InterPro" id="IPR032040">
    <property type="entry name" value="ELYS-bb"/>
</dbReference>
<dbReference type="Pfam" id="PF16687">
    <property type="entry name" value="ELYS-bb"/>
    <property type="match status" value="1"/>
</dbReference>
<feature type="region of interest" description="Disordered" evidence="3">
    <location>
        <begin position="1151"/>
        <end position="1171"/>
    </location>
</feature>
<dbReference type="GO" id="GO:0005634">
    <property type="term" value="C:nucleus"/>
    <property type="evidence" value="ECO:0007669"/>
    <property type="project" value="UniProtKB-SubCell"/>
</dbReference>
<reference evidence="6" key="2">
    <citation type="submission" date="2025-09" db="UniProtKB">
        <authorList>
            <consortium name="Ensembl"/>
        </authorList>
    </citation>
    <scope>IDENTIFICATION</scope>
</reference>
<dbReference type="PANTHER" id="PTHR21583:SF8">
    <property type="entry name" value="PROTEIN ELYS"/>
    <property type="match status" value="1"/>
</dbReference>
<sequence length="1600" mass="178852">MRDLAAQVTSSLLHFPEVTIDALGEDEVTLDSVLHGRFTVGKSGLAWLACGPQLEVVHAVTGERVSAYRFSGVSEHPPTVLAMRDFCWLKRTGLLIGLEEAESSMLCLYDLGISRVVKAVVIPGRITAIDPLVSYGGASANTQHLHQSLRWFFGVAAVVTDVGHVLLVDLCLDDLSCSQSELEASDLEVVNKSPSEIPRLREGVTQQGRHLCLQLSSPTGTGATALQYIQRTNQLAVGFSDGNLQLWNMKTLKKEYHSQLEGGRVPVYAFTFQEPENDPRNCCYLWAVQSAQDHEGDVVSLHLLQLAFGERKCLATGKIIYEGLEYCEERYSQDLNGTAFPLRAQAINTRLISCQTIEKFRHHPDRDDSMNEVTSPDTSVSVFSWQVKSYGQGQPLTFIGVFDINRWYHAQMPDSLRTGESLRNCPYLAVWSLDCVIEMTAPCTLLDILIHERSLSRGLPYTCTPPEQFFNPTTYNFDGSCLVNAGIVHFTCSGYQKETLSYLKKVAPSLGDNISNGYSRCLMSGLLSSRLADVQPSSLSQEEQLDAILCTAVETSSLGLITGCIKQWTTEEQPGSAVNLRYILEWAWNKVVRTKEELDEICEFSAPISLNMVLLCHHTVLCWLIGLMNKCMVSSLISQYAQVVLWFCRTGLLPEEDDDVLQISRPFYSHSIIKSYYISQREELDKWCADCLMIDGLVSQCGERLTEIWKRDEGGTGQYPPPSLHALLDIYLLENIEESAKHAIVIYLLLDVMYSFPNKSGASVESFPTAFAIPIGLVKLVQGLWLLDHHDHESSLELLLHPATCHSLWSWQHERVLQALMCQQKHSVALRYLHVMKPPLCTTNQAKLCLSVLLHNRCIVEAWALIRQHCNKLNMEEMMKFLFETCQELGLMKELLKLPLGLAEQECLERFLQSTGGFQNRELLMVHYLQQANYVPALQLNQTLKLNLAADRDPKMKERSNTRNSILNQYGKVLPRVQRKLAIERAKPYQHPATIHREVKRPQPLSTVAKRSASENVMTRAAFINNVLSKIEEVWVGKNTTPDSSPFKRYYNPKEFEMQAFVGTPINMLNKRMSRLLDLVVQPSSQNSPESSNLPGTPTRSITSWAGPKSVSKAPELSLLHTPQVVKRARALASGPVFSAFTPQSILRSSLRPTPVATPSASPGRSVTPPLCSKGSRITFIEEADSPEAPKGSVHWNNGSPARTKVERFGKDIEEVLENIKEVQHSPSRRTRKTVTFPVPILDGEKDLTEEEQMDSQVPSTPRRITRSGKQLQDYQVPVTPRRSTRKADAEQRSNENDQDMPSEKVSMPASPARKTPQKATPRKGSRRTRSTVVDDDDEALSTDPVPSDDSETQARHSTRKSQAPSVEVPEAHQEVPEEMIQPAKACSSPSRVTHKSTRGLALESFQQGPAEEATTLNQPLRTPPRSRRKTVASTAEKVNNATFIIDDAQLQSVSRRLTRSRHWNQGEDLDKERPDLTLKVETEAPQADALVERLKDEEAREETVPVVTEIIRAKRRPTRSAAPPLQNETQMADIEESKLVVSDEIQEHASKSLASARRTRASKVAEQNSTAVDDSVTPVADLKRTRGSLYCNATICSNL</sequence>
<evidence type="ECO:0000259" key="5">
    <source>
        <dbReference type="Pfam" id="PF16687"/>
    </source>
</evidence>
<feature type="domain" description="ELYS-like" evidence="4">
    <location>
        <begin position="691"/>
        <end position="914"/>
    </location>
</feature>
<dbReference type="Ensembl" id="ENSSANT00000031760.1">
    <property type="protein sequence ID" value="ENSSANP00000029835.1"/>
    <property type="gene ID" value="ENSSANG00000015072.1"/>
</dbReference>
<feature type="compositionally biased region" description="Polar residues" evidence="3">
    <location>
        <begin position="1094"/>
        <end position="1104"/>
    </location>
</feature>
<feature type="region of interest" description="Disordered" evidence="3">
    <location>
        <begin position="1552"/>
        <end position="1571"/>
    </location>
</feature>
<dbReference type="Proteomes" id="UP000472260">
    <property type="component" value="Unassembled WGS sequence"/>
</dbReference>
<protein>
    <submittedName>
        <fullName evidence="6">Protein ELYS-like</fullName>
    </submittedName>
</protein>
<evidence type="ECO:0000256" key="1">
    <source>
        <dbReference type="ARBA" id="ARBA00004123"/>
    </source>
</evidence>
<reference evidence="6" key="1">
    <citation type="submission" date="2025-08" db="UniProtKB">
        <authorList>
            <consortium name="Ensembl"/>
        </authorList>
    </citation>
    <scope>IDENTIFICATION</scope>
</reference>
<dbReference type="InterPro" id="IPR052620">
    <property type="entry name" value="ELYS/MEL-28_NucAsmblyFactor"/>
</dbReference>
<proteinExistence type="predicted"/>
<feature type="compositionally biased region" description="Low complexity" evidence="3">
    <location>
        <begin position="1083"/>
        <end position="1093"/>
    </location>
</feature>